<dbReference type="InterPro" id="IPR001129">
    <property type="entry name" value="Membr-assoc_MAPEG"/>
</dbReference>
<proteinExistence type="predicted"/>
<dbReference type="EMBL" id="LGRX02007248">
    <property type="protein sequence ID" value="KAK3275399.1"/>
    <property type="molecule type" value="Genomic_DNA"/>
</dbReference>
<gene>
    <name evidence="6" type="ORF">CYMTET_16470</name>
</gene>
<dbReference type="InterPro" id="IPR023352">
    <property type="entry name" value="MAPEG-like_dom_sf"/>
</dbReference>
<evidence type="ECO:0000256" key="5">
    <source>
        <dbReference type="SAM" id="Phobius"/>
    </source>
</evidence>
<protein>
    <submittedName>
        <fullName evidence="6">Uncharacterized protein</fullName>
    </submittedName>
</protein>
<evidence type="ECO:0000313" key="6">
    <source>
        <dbReference type="EMBL" id="KAK3275399.1"/>
    </source>
</evidence>
<feature type="transmembrane region" description="Helical" evidence="5">
    <location>
        <begin position="71"/>
        <end position="92"/>
    </location>
</feature>
<dbReference type="Pfam" id="PF01124">
    <property type="entry name" value="MAPEG"/>
    <property type="match status" value="1"/>
</dbReference>
<keyword evidence="2 5" id="KW-0812">Transmembrane</keyword>
<sequence>MGADDLGQDGLPAMDVAERDSNEAKGRKMFMFIMVAPVALGLGLGSAIYNFGDTSAYDKKISLVVAYDLQFAYLAAFVFCRLVSFLNMYPMIAKSRVMRGKSGNLRANMYLYREYGSGKIVTLDDGEETGRYNRANRSLHHFTENMGGFLVGMVLAGFCFPFPVFVMTCTFAIGRIMHQIGYSNKGYGGHGAGFGIATLSTAGVEGLILLTALMF</sequence>
<feature type="transmembrane region" description="Helical" evidence="5">
    <location>
        <begin position="29"/>
        <end position="51"/>
    </location>
</feature>
<feature type="transmembrane region" description="Helical" evidence="5">
    <location>
        <begin position="147"/>
        <end position="173"/>
    </location>
</feature>
<keyword evidence="4 5" id="KW-0472">Membrane</keyword>
<comment type="caution">
    <text evidence="6">The sequence shown here is derived from an EMBL/GenBank/DDBJ whole genome shotgun (WGS) entry which is preliminary data.</text>
</comment>
<accession>A0AAE0GC34</accession>
<evidence type="ECO:0000256" key="1">
    <source>
        <dbReference type="ARBA" id="ARBA00004370"/>
    </source>
</evidence>
<feature type="transmembrane region" description="Helical" evidence="5">
    <location>
        <begin position="193"/>
        <end position="213"/>
    </location>
</feature>
<reference evidence="6 7" key="1">
    <citation type="journal article" date="2015" name="Genome Biol. Evol.">
        <title>Comparative Genomics of a Bacterivorous Green Alga Reveals Evolutionary Causalities and Consequences of Phago-Mixotrophic Mode of Nutrition.</title>
        <authorList>
            <person name="Burns J.A."/>
            <person name="Paasch A."/>
            <person name="Narechania A."/>
            <person name="Kim E."/>
        </authorList>
    </citation>
    <scope>NUCLEOTIDE SEQUENCE [LARGE SCALE GENOMIC DNA]</scope>
    <source>
        <strain evidence="6 7">PLY_AMNH</strain>
    </source>
</reference>
<evidence type="ECO:0000313" key="7">
    <source>
        <dbReference type="Proteomes" id="UP001190700"/>
    </source>
</evidence>
<organism evidence="6 7">
    <name type="scientific">Cymbomonas tetramitiformis</name>
    <dbReference type="NCBI Taxonomy" id="36881"/>
    <lineage>
        <taxon>Eukaryota</taxon>
        <taxon>Viridiplantae</taxon>
        <taxon>Chlorophyta</taxon>
        <taxon>Pyramimonadophyceae</taxon>
        <taxon>Pyramimonadales</taxon>
        <taxon>Pyramimonadaceae</taxon>
        <taxon>Cymbomonas</taxon>
    </lineage>
</organism>
<dbReference type="AlphaFoldDB" id="A0AAE0GC34"/>
<keyword evidence="7" id="KW-1185">Reference proteome</keyword>
<dbReference type="Proteomes" id="UP001190700">
    <property type="component" value="Unassembled WGS sequence"/>
</dbReference>
<comment type="subcellular location">
    <subcellularLocation>
        <location evidence="1">Membrane</location>
    </subcellularLocation>
</comment>
<evidence type="ECO:0000256" key="2">
    <source>
        <dbReference type="ARBA" id="ARBA00022692"/>
    </source>
</evidence>
<evidence type="ECO:0000256" key="4">
    <source>
        <dbReference type="ARBA" id="ARBA00023136"/>
    </source>
</evidence>
<dbReference type="Gene3D" id="1.20.120.550">
    <property type="entry name" value="Membrane associated eicosanoid/glutathione metabolism-like domain"/>
    <property type="match status" value="1"/>
</dbReference>
<name>A0AAE0GC34_9CHLO</name>
<keyword evidence="3 5" id="KW-1133">Transmembrane helix</keyword>
<dbReference type="SUPFAM" id="SSF161084">
    <property type="entry name" value="MAPEG domain-like"/>
    <property type="match status" value="1"/>
</dbReference>
<dbReference type="GO" id="GO:0016020">
    <property type="term" value="C:membrane"/>
    <property type="evidence" value="ECO:0007669"/>
    <property type="project" value="UniProtKB-SubCell"/>
</dbReference>
<evidence type="ECO:0000256" key="3">
    <source>
        <dbReference type="ARBA" id="ARBA00022989"/>
    </source>
</evidence>